<keyword evidence="3" id="KW-1185">Reference proteome</keyword>
<keyword evidence="1" id="KW-0472">Membrane</keyword>
<keyword evidence="1" id="KW-0812">Transmembrane</keyword>
<keyword evidence="1" id="KW-1133">Transmembrane helix</keyword>
<gene>
    <name evidence="2" type="ORF">PCOR1329_LOCUS53655</name>
</gene>
<proteinExistence type="predicted"/>
<feature type="transmembrane region" description="Helical" evidence="1">
    <location>
        <begin position="40"/>
        <end position="61"/>
    </location>
</feature>
<reference evidence="2" key="1">
    <citation type="submission" date="2023-10" db="EMBL/GenBank/DDBJ databases">
        <authorList>
            <person name="Chen Y."/>
            <person name="Shah S."/>
            <person name="Dougan E. K."/>
            <person name="Thang M."/>
            <person name="Chan C."/>
        </authorList>
    </citation>
    <scope>NUCLEOTIDE SEQUENCE [LARGE SCALE GENOMIC DNA]</scope>
</reference>
<dbReference type="EMBL" id="CAUYUJ010016539">
    <property type="protein sequence ID" value="CAK0866486.1"/>
    <property type="molecule type" value="Genomic_DNA"/>
</dbReference>
<name>A0ABN9V1C9_9DINO</name>
<dbReference type="Proteomes" id="UP001189429">
    <property type="component" value="Unassembled WGS sequence"/>
</dbReference>
<evidence type="ECO:0000313" key="2">
    <source>
        <dbReference type="EMBL" id="CAK0866486.1"/>
    </source>
</evidence>
<comment type="caution">
    <text evidence="2">The sequence shown here is derived from an EMBL/GenBank/DDBJ whole genome shotgun (WGS) entry which is preliminary data.</text>
</comment>
<accession>A0ABN9V1C9</accession>
<evidence type="ECO:0000256" key="1">
    <source>
        <dbReference type="SAM" id="Phobius"/>
    </source>
</evidence>
<sequence>MSELKAVLFATPNCAFVLCPSCDGNRGERSSVLRRRRQSFAYTVTWLAVHFSIFCALLLYASPCARRAQVRPWYSCSCPKRPACKQGNEPTRTMRRVLGADIRRHLFLAALIRRRVSCRFESNAC</sequence>
<organism evidence="2 3">
    <name type="scientific">Prorocentrum cordatum</name>
    <dbReference type="NCBI Taxonomy" id="2364126"/>
    <lineage>
        <taxon>Eukaryota</taxon>
        <taxon>Sar</taxon>
        <taxon>Alveolata</taxon>
        <taxon>Dinophyceae</taxon>
        <taxon>Prorocentrales</taxon>
        <taxon>Prorocentraceae</taxon>
        <taxon>Prorocentrum</taxon>
    </lineage>
</organism>
<protein>
    <submittedName>
        <fullName evidence="2">Uncharacterized protein</fullName>
    </submittedName>
</protein>
<evidence type="ECO:0000313" key="3">
    <source>
        <dbReference type="Proteomes" id="UP001189429"/>
    </source>
</evidence>